<dbReference type="GO" id="GO:0140078">
    <property type="term" value="F:class I DNA-(apurinic or apyrimidinic site) endonuclease activity"/>
    <property type="evidence" value="ECO:0007669"/>
    <property type="project" value="UniProtKB-EC"/>
</dbReference>
<dbReference type="CDD" id="cd00056">
    <property type="entry name" value="ENDO3c"/>
    <property type="match status" value="1"/>
</dbReference>
<dbReference type="Pfam" id="PF00730">
    <property type="entry name" value="HhH-GPD"/>
    <property type="match status" value="1"/>
</dbReference>
<sequence length="348" mass="39812">MAEVKSEPDIVKQEINENEIISEKIEVNIKQSTFQKQYSLIREMRENPDGPGYNAPVDTMGCQENAAKVEGSTPEEIEQQQKIYRYQTLISLMLSSQTKDQVTAAAMAKLKQHGCTIDQILETSTDTLEKLIYPASFYKRKAVYILKATKMLKDIYNGDVPKDVKEIMKLPGVGPKMAYLTMSCGWKEVVGIGVDTHVHRISNRLEWVHTKVAEQTRIALQEFLPKDEWDRVNYLLVGFGQTVCSPIGPKCNRCSLSKVEKLCPYYENNVKEKKTKKKSVKKEKKLKEEEEEDIEDLVPEEKLPKRRRKKIDPGVKTPTKKRKSTSNVSDDDDDSDYSPVKKTRKSIS</sequence>
<keyword evidence="15" id="KW-0540">Nuclease</keyword>
<evidence type="ECO:0000256" key="1">
    <source>
        <dbReference type="ARBA" id="ARBA00008343"/>
    </source>
</evidence>
<dbReference type="InterPro" id="IPR003265">
    <property type="entry name" value="HhH-GPD_domain"/>
</dbReference>
<evidence type="ECO:0000313" key="16">
    <source>
        <dbReference type="Proteomes" id="UP001431209"/>
    </source>
</evidence>
<dbReference type="GO" id="GO:0003677">
    <property type="term" value="F:DNA binding"/>
    <property type="evidence" value="ECO:0007669"/>
    <property type="project" value="UniProtKB-UniRule"/>
</dbReference>
<dbReference type="InterPro" id="IPR011257">
    <property type="entry name" value="DNA_glycosylase"/>
</dbReference>
<dbReference type="Proteomes" id="UP001431209">
    <property type="component" value="Unassembled WGS sequence"/>
</dbReference>
<keyword evidence="5 12" id="KW-0378">Hydrolase</keyword>
<keyword evidence="8 12" id="KW-0234">DNA repair</keyword>
<evidence type="ECO:0000256" key="13">
    <source>
        <dbReference type="SAM" id="MobiDB-lite"/>
    </source>
</evidence>
<evidence type="ECO:0000313" key="15">
    <source>
        <dbReference type="EMBL" id="KAL0484972.1"/>
    </source>
</evidence>
<keyword evidence="2" id="KW-0004">4Fe-4S</keyword>
<dbReference type="InterPro" id="IPR023170">
    <property type="entry name" value="HhH_base_excis_C"/>
</dbReference>
<evidence type="ECO:0000259" key="14">
    <source>
        <dbReference type="SMART" id="SM00478"/>
    </source>
</evidence>
<keyword evidence="12" id="KW-0496">Mitochondrion</keyword>
<dbReference type="EC" id="3.2.2.-" evidence="12"/>
<comment type="caution">
    <text evidence="15">The sequence shown here is derived from an EMBL/GenBank/DDBJ whole genome shotgun (WGS) entry which is preliminary data.</text>
</comment>
<keyword evidence="7" id="KW-0411">Iron-sulfur</keyword>
<comment type="caution">
    <text evidence="12">Lacks conserved residue(s) required for the propagation of feature annotation.</text>
</comment>
<dbReference type="GO" id="GO:0006285">
    <property type="term" value="P:base-excision repair, AP site formation"/>
    <property type="evidence" value="ECO:0007669"/>
    <property type="project" value="UniProtKB-UniRule"/>
</dbReference>
<dbReference type="AlphaFoldDB" id="A0AAW2Z8H5"/>
<keyword evidence="12" id="KW-0539">Nucleus</keyword>
<dbReference type="InterPro" id="IPR030841">
    <property type="entry name" value="NTH1"/>
</dbReference>
<dbReference type="EMBL" id="JAOPGA020001095">
    <property type="protein sequence ID" value="KAL0484972.1"/>
    <property type="molecule type" value="Genomic_DNA"/>
</dbReference>
<feature type="region of interest" description="Disordered" evidence="13">
    <location>
        <begin position="274"/>
        <end position="348"/>
    </location>
</feature>
<evidence type="ECO:0000256" key="8">
    <source>
        <dbReference type="ARBA" id="ARBA00023204"/>
    </source>
</evidence>
<evidence type="ECO:0000256" key="3">
    <source>
        <dbReference type="ARBA" id="ARBA00022723"/>
    </source>
</evidence>
<organism evidence="15 16">
    <name type="scientific">Acrasis kona</name>
    <dbReference type="NCBI Taxonomy" id="1008807"/>
    <lineage>
        <taxon>Eukaryota</taxon>
        <taxon>Discoba</taxon>
        <taxon>Heterolobosea</taxon>
        <taxon>Tetramitia</taxon>
        <taxon>Eutetramitia</taxon>
        <taxon>Acrasidae</taxon>
        <taxon>Acrasis</taxon>
    </lineage>
</organism>
<feature type="compositionally biased region" description="Acidic residues" evidence="13">
    <location>
        <begin position="289"/>
        <end position="298"/>
    </location>
</feature>
<feature type="domain" description="HhH-GPD" evidence="14">
    <location>
        <begin position="94"/>
        <end position="242"/>
    </location>
</feature>
<reference evidence="15 16" key="1">
    <citation type="submission" date="2024-03" db="EMBL/GenBank/DDBJ databases">
        <title>The Acrasis kona genome and developmental transcriptomes reveal deep origins of eukaryotic multicellular pathways.</title>
        <authorList>
            <person name="Sheikh S."/>
            <person name="Fu C.-J."/>
            <person name="Brown M.W."/>
            <person name="Baldauf S.L."/>
        </authorList>
    </citation>
    <scope>NUCLEOTIDE SEQUENCE [LARGE SCALE GENOMIC DNA]</scope>
    <source>
        <strain evidence="15 16">ATCC MYA-3509</strain>
    </source>
</reference>
<dbReference type="GO" id="GO:0046872">
    <property type="term" value="F:metal ion binding"/>
    <property type="evidence" value="ECO:0007669"/>
    <property type="project" value="UniProtKB-KW"/>
</dbReference>
<proteinExistence type="inferred from homology"/>
<dbReference type="FunFam" id="1.10.340.30:FF:000005">
    <property type="entry name" value="Endonuclease III-like protein 1"/>
    <property type="match status" value="1"/>
</dbReference>
<dbReference type="PROSITE" id="PS01155">
    <property type="entry name" value="ENDONUCLEASE_III_2"/>
    <property type="match status" value="1"/>
</dbReference>
<dbReference type="InterPro" id="IPR000445">
    <property type="entry name" value="HhH_motif"/>
</dbReference>
<keyword evidence="3" id="KW-0479">Metal-binding</keyword>
<evidence type="ECO:0000256" key="10">
    <source>
        <dbReference type="ARBA" id="ARBA00023295"/>
    </source>
</evidence>
<dbReference type="Gene3D" id="1.10.340.30">
    <property type="entry name" value="Hypothetical protein, domain 2"/>
    <property type="match status" value="1"/>
</dbReference>
<dbReference type="SMART" id="SM00478">
    <property type="entry name" value="ENDO3c"/>
    <property type="match status" value="1"/>
</dbReference>
<gene>
    <name evidence="12" type="primary">NTH1</name>
    <name evidence="15" type="ORF">AKO1_003790</name>
</gene>
<dbReference type="InterPro" id="IPR004036">
    <property type="entry name" value="Endonuclease-III-like_CS2"/>
</dbReference>
<evidence type="ECO:0000256" key="2">
    <source>
        <dbReference type="ARBA" id="ARBA00022485"/>
    </source>
</evidence>
<evidence type="ECO:0000256" key="7">
    <source>
        <dbReference type="ARBA" id="ARBA00023014"/>
    </source>
</evidence>
<feature type="compositionally biased region" description="Basic residues" evidence="13">
    <location>
        <begin position="274"/>
        <end position="284"/>
    </location>
</feature>
<protein>
    <recommendedName>
        <fullName evidence="12">Endonuclease III homolog</fullName>
        <ecNumber evidence="12">3.2.2.-</ecNumber>
        <ecNumber evidence="12">4.2.99.18</ecNumber>
    </recommendedName>
    <alternativeName>
        <fullName evidence="12">Bifunctional DNA N-glycosylase/DNA-(apurinic or apyrimidinic site) lyase</fullName>
        <shortName evidence="12">DNA glycosylase/AP lyase</shortName>
    </alternativeName>
</protein>
<dbReference type="GO" id="GO:0005634">
    <property type="term" value="C:nucleus"/>
    <property type="evidence" value="ECO:0007669"/>
    <property type="project" value="UniProtKB-SubCell"/>
</dbReference>
<evidence type="ECO:0000256" key="5">
    <source>
        <dbReference type="ARBA" id="ARBA00022801"/>
    </source>
</evidence>
<keyword evidence="16" id="KW-1185">Reference proteome</keyword>
<dbReference type="EC" id="4.2.99.18" evidence="12"/>
<comment type="function">
    <text evidence="12">Bifunctional DNA N-glycosylase with associated apurinic/apyrimidinic (AP) lyase function that catalyzes the first step in base excision repair (BER), the primary repair pathway for the repair of oxidative DNA damage. The DNA N-glycosylase activity releases the damaged DNA base from DNA by cleaving the N-glycosidic bond, leaving an AP site. The AP lyase activity cleaves the phosphodiester bond 3' to the AP site by a beta-elimination. Primarily recognizes and repairs oxidative base damage of pyrimidines.</text>
</comment>
<dbReference type="Gene3D" id="1.10.1670.10">
    <property type="entry name" value="Helix-hairpin-Helix base-excision DNA repair enzymes (C-terminal)"/>
    <property type="match status" value="1"/>
</dbReference>
<dbReference type="GO" id="GO:0006289">
    <property type="term" value="P:nucleotide-excision repair"/>
    <property type="evidence" value="ECO:0007669"/>
    <property type="project" value="TreeGrafter"/>
</dbReference>
<evidence type="ECO:0000256" key="12">
    <source>
        <dbReference type="HAMAP-Rule" id="MF_03183"/>
    </source>
</evidence>
<evidence type="ECO:0000256" key="6">
    <source>
        <dbReference type="ARBA" id="ARBA00023004"/>
    </source>
</evidence>
<comment type="catalytic activity">
    <reaction evidence="11 12">
        <text>2'-deoxyribonucleotide-(2'-deoxyribose 5'-phosphate)-2'-deoxyribonucleotide-DNA = a 3'-end 2'-deoxyribonucleotide-(2,3-dehydro-2,3-deoxyribose 5'-phosphate)-DNA + a 5'-end 5'-phospho-2'-deoxyribonucleoside-DNA + H(+)</text>
        <dbReference type="Rhea" id="RHEA:66592"/>
        <dbReference type="Rhea" id="RHEA-COMP:13180"/>
        <dbReference type="Rhea" id="RHEA-COMP:16897"/>
        <dbReference type="Rhea" id="RHEA-COMP:17067"/>
        <dbReference type="ChEBI" id="CHEBI:15378"/>
        <dbReference type="ChEBI" id="CHEBI:136412"/>
        <dbReference type="ChEBI" id="CHEBI:157695"/>
        <dbReference type="ChEBI" id="CHEBI:167181"/>
        <dbReference type="EC" id="4.2.99.18"/>
    </reaction>
</comment>
<keyword evidence="9 12" id="KW-0456">Lyase</keyword>
<evidence type="ECO:0000256" key="11">
    <source>
        <dbReference type="ARBA" id="ARBA00044632"/>
    </source>
</evidence>
<keyword evidence="10 12" id="KW-0326">Glycosidase</keyword>
<keyword evidence="4 12" id="KW-0227">DNA damage</keyword>
<dbReference type="GO" id="GO:0005739">
    <property type="term" value="C:mitochondrion"/>
    <property type="evidence" value="ECO:0007669"/>
    <property type="project" value="UniProtKB-SubCell"/>
</dbReference>
<dbReference type="HAMAP" id="MF_03183">
    <property type="entry name" value="Endonuclease_III_Nth"/>
    <property type="match status" value="1"/>
</dbReference>
<keyword evidence="15" id="KW-0255">Endonuclease</keyword>
<comment type="subcellular location">
    <subcellularLocation>
        <location evidence="12">Nucleus</location>
    </subcellularLocation>
    <subcellularLocation>
        <location evidence="12">Mitochondrion</location>
    </subcellularLocation>
</comment>
<evidence type="ECO:0000256" key="9">
    <source>
        <dbReference type="ARBA" id="ARBA00023239"/>
    </source>
</evidence>
<dbReference type="PANTHER" id="PTHR43286">
    <property type="entry name" value="ENDONUCLEASE III-LIKE PROTEIN 1"/>
    <property type="match status" value="1"/>
</dbReference>
<dbReference type="Pfam" id="PF00633">
    <property type="entry name" value="HHH"/>
    <property type="match status" value="1"/>
</dbReference>
<evidence type="ECO:0000256" key="4">
    <source>
        <dbReference type="ARBA" id="ARBA00022763"/>
    </source>
</evidence>
<dbReference type="GO" id="GO:0051539">
    <property type="term" value="F:4 iron, 4 sulfur cluster binding"/>
    <property type="evidence" value="ECO:0007669"/>
    <property type="project" value="UniProtKB-KW"/>
</dbReference>
<dbReference type="PANTHER" id="PTHR43286:SF1">
    <property type="entry name" value="ENDONUCLEASE III-LIKE PROTEIN 1"/>
    <property type="match status" value="1"/>
</dbReference>
<dbReference type="GO" id="GO:0000703">
    <property type="term" value="F:oxidized pyrimidine nucleobase lesion DNA N-glycosylase activity"/>
    <property type="evidence" value="ECO:0007669"/>
    <property type="project" value="UniProtKB-UniRule"/>
</dbReference>
<name>A0AAW2Z8H5_9EUKA</name>
<keyword evidence="6" id="KW-0408">Iron</keyword>
<dbReference type="SUPFAM" id="SSF48150">
    <property type="entry name" value="DNA-glycosylase"/>
    <property type="match status" value="1"/>
</dbReference>
<accession>A0AAW2Z8H5</accession>
<comment type="similarity">
    <text evidence="1 12">Belongs to the Nth/MutY family.</text>
</comment>